<dbReference type="Proteomes" id="UP000825123">
    <property type="component" value="Chromosome"/>
</dbReference>
<accession>A0A8D5ZFX3</accession>
<evidence type="ECO:0000313" key="1">
    <source>
        <dbReference type="EMBL" id="BCU70528.1"/>
    </source>
</evidence>
<dbReference type="EMBL" id="AP024597">
    <property type="protein sequence ID" value="BCU70528.1"/>
    <property type="molecule type" value="Genomic_DNA"/>
</dbReference>
<dbReference type="KEGG" id="csty:KN1_18250"/>
<proteinExistence type="predicted"/>
<protein>
    <submittedName>
        <fullName evidence="1">Uncharacterized protein</fullName>
    </submittedName>
</protein>
<sequence>MKSFLGSTIAQGSGILAYTSTIQEAERLKEEFKIIFREFSIKILNLSSIEERLVAINLDPDLADFREGYVIAIGI</sequence>
<dbReference type="AlphaFoldDB" id="A0A8D5ZFX3"/>
<dbReference type="RefSeq" id="WP_221287209.1">
    <property type="nucleotide sequence ID" value="NZ_AP024597.1"/>
</dbReference>
<organism evidence="1 2">
    <name type="scientific">Stygiolobus caldivivus</name>
    <dbReference type="NCBI Taxonomy" id="2824673"/>
    <lineage>
        <taxon>Archaea</taxon>
        <taxon>Thermoproteota</taxon>
        <taxon>Thermoprotei</taxon>
        <taxon>Sulfolobales</taxon>
        <taxon>Sulfolobaceae</taxon>
        <taxon>Stygiolobus</taxon>
    </lineage>
</organism>
<reference evidence="1 2" key="1">
    <citation type="submission" date="2021-04" db="EMBL/GenBank/DDBJ databases">
        <title>Complete genome sequence of Stygiolobus sp. KN-1.</title>
        <authorList>
            <person name="Nakamura K."/>
            <person name="Sakai H."/>
            <person name="Kurosawa N."/>
        </authorList>
    </citation>
    <scope>NUCLEOTIDE SEQUENCE [LARGE SCALE GENOMIC DNA]</scope>
    <source>
        <strain evidence="1 2">KN-1</strain>
    </source>
</reference>
<gene>
    <name evidence="1" type="ORF">KN1_18250</name>
</gene>
<evidence type="ECO:0000313" key="2">
    <source>
        <dbReference type="Proteomes" id="UP000825123"/>
    </source>
</evidence>
<dbReference type="GeneID" id="66163550"/>
<name>A0A8D5ZFX3_9CREN</name>
<keyword evidence="2" id="KW-1185">Reference proteome</keyword>